<feature type="non-terminal residue" evidence="2">
    <location>
        <position position="1"/>
    </location>
</feature>
<name>A0AAW7YXK2_9STAP</name>
<gene>
    <name evidence="2" type="ORF">Q4528_12780</name>
</gene>
<organism evidence="2 3">
    <name type="scientific">Staphylococcus pasteuri_A</name>
    <dbReference type="NCBI Taxonomy" id="3062664"/>
    <lineage>
        <taxon>Bacteria</taxon>
        <taxon>Bacillati</taxon>
        <taxon>Bacillota</taxon>
        <taxon>Bacilli</taxon>
        <taxon>Bacillales</taxon>
        <taxon>Staphylococcaceae</taxon>
        <taxon>Staphylococcus</taxon>
    </lineage>
</organism>
<sequence length="127" mass="12799">TGTTWTFNDSGLSNGNTYVYTARVETAGGNQSPASSAYTITVDTVAPTQTTTITTVVDNVAPGLGNVANGAFTNDDTPEVQGTISATLGSGEVVAIYRDGIKVGTATVSGTTWTYADAGLASGSTYT</sequence>
<dbReference type="AlphaFoldDB" id="A0AAW7YXK2"/>
<accession>A0AAW7YXK2</accession>
<evidence type="ECO:0000313" key="2">
    <source>
        <dbReference type="EMBL" id="MDO6574988.1"/>
    </source>
</evidence>
<dbReference type="Gene3D" id="3.30.420.430">
    <property type="match status" value="1"/>
</dbReference>
<feature type="non-terminal residue" evidence="2">
    <location>
        <position position="127"/>
    </location>
</feature>
<comment type="caution">
    <text evidence="2">The sequence shown here is derived from an EMBL/GenBank/DDBJ whole genome shotgun (WGS) entry which is preliminary data.</text>
</comment>
<reference evidence="2" key="1">
    <citation type="submission" date="2023-07" db="EMBL/GenBank/DDBJ databases">
        <title>Genome content predicts the carbon catabolic preferences of heterotrophic bacteria.</title>
        <authorList>
            <person name="Gralka M."/>
        </authorList>
    </citation>
    <scope>NUCLEOTIDE SEQUENCE</scope>
    <source>
        <strain evidence="2">E2R20</strain>
    </source>
</reference>
<dbReference type="Proteomes" id="UP001170310">
    <property type="component" value="Unassembled WGS sequence"/>
</dbReference>
<dbReference type="EMBL" id="JAUOQO010000063">
    <property type="protein sequence ID" value="MDO6574988.1"/>
    <property type="molecule type" value="Genomic_DNA"/>
</dbReference>
<proteinExistence type="predicted"/>
<evidence type="ECO:0000313" key="3">
    <source>
        <dbReference type="Proteomes" id="UP001170310"/>
    </source>
</evidence>
<evidence type="ECO:0000259" key="1">
    <source>
        <dbReference type="PROSITE" id="PS50853"/>
    </source>
</evidence>
<keyword evidence="3" id="KW-1185">Reference proteome</keyword>
<protein>
    <recommendedName>
        <fullName evidence="1">Fibronectin type-III domain-containing protein</fullName>
    </recommendedName>
</protein>
<dbReference type="PROSITE" id="PS50853">
    <property type="entry name" value="FN3"/>
    <property type="match status" value="1"/>
</dbReference>
<dbReference type="InterPro" id="IPR003961">
    <property type="entry name" value="FN3_dom"/>
</dbReference>
<feature type="domain" description="Fibronectin type-III" evidence="1">
    <location>
        <begin position="1"/>
        <end position="47"/>
    </location>
</feature>